<keyword evidence="5 7" id="KW-1133">Transmembrane helix</keyword>
<dbReference type="Gene3D" id="1.20.1250.20">
    <property type="entry name" value="MFS general substrate transporter like domains"/>
    <property type="match status" value="1"/>
</dbReference>
<dbReference type="Pfam" id="PF07690">
    <property type="entry name" value="MFS_1"/>
    <property type="match status" value="1"/>
</dbReference>
<keyword evidence="10" id="KW-1185">Reference proteome</keyword>
<evidence type="ECO:0000256" key="7">
    <source>
        <dbReference type="SAM" id="Phobius"/>
    </source>
</evidence>
<organism evidence="9 10">
    <name type="scientific">Microbacterium aurum</name>
    <dbReference type="NCBI Taxonomy" id="36805"/>
    <lineage>
        <taxon>Bacteria</taxon>
        <taxon>Bacillati</taxon>
        <taxon>Actinomycetota</taxon>
        <taxon>Actinomycetes</taxon>
        <taxon>Micrococcales</taxon>
        <taxon>Microbacteriaceae</taxon>
        <taxon>Microbacterium</taxon>
    </lineage>
</organism>
<feature type="domain" description="Major facilitator superfamily (MFS) profile" evidence="8">
    <location>
        <begin position="9"/>
        <end position="486"/>
    </location>
</feature>
<feature type="transmembrane region" description="Helical" evidence="7">
    <location>
        <begin position="355"/>
        <end position="380"/>
    </location>
</feature>
<keyword evidence="6 7" id="KW-0472">Membrane</keyword>
<feature type="transmembrane region" description="Helical" evidence="7">
    <location>
        <begin position="224"/>
        <end position="244"/>
    </location>
</feature>
<evidence type="ECO:0000256" key="3">
    <source>
        <dbReference type="ARBA" id="ARBA00022475"/>
    </source>
</evidence>
<feature type="transmembrane region" description="Helical" evidence="7">
    <location>
        <begin position="74"/>
        <end position="94"/>
    </location>
</feature>
<dbReference type="PANTHER" id="PTHR42718:SF47">
    <property type="entry name" value="METHYL VIOLOGEN RESISTANCE PROTEIN SMVA"/>
    <property type="match status" value="1"/>
</dbReference>
<feature type="transmembrane region" description="Helical" evidence="7">
    <location>
        <begin position="159"/>
        <end position="179"/>
    </location>
</feature>
<dbReference type="CDD" id="cd17321">
    <property type="entry name" value="MFS_MMR_MDR_like"/>
    <property type="match status" value="1"/>
</dbReference>
<evidence type="ECO:0000256" key="1">
    <source>
        <dbReference type="ARBA" id="ARBA00004651"/>
    </source>
</evidence>
<keyword evidence="3" id="KW-1003">Cell membrane</keyword>
<accession>A0A1P8U5I1</accession>
<gene>
    <name evidence="9" type="ORF">BOH66_02890</name>
</gene>
<proteinExistence type="predicted"/>
<dbReference type="OrthoDB" id="9781469at2"/>
<dbReference type="InterPro" id="IPR036259">
    <property type="entry name" value="MFS_trans_sf"/>
</dbReference>
<dbReference type="STRING" id="36805.BOH66_02890"/>
<dbReference type="SUPFAM" id="SSF103473">
    <property type="entry name" value="MFS general substrate transporter"/>
    <property type="match status" value="1"/>
</dbReference>
<evidence type="ECO:0000259" key="8">
    <source>
        <dbReference type="PROSITE" id="PS50850"/>
    </source>
</evidence>
<dbReference type="PRINTS" id="PR01036">
    <property type="entry name" value="TCRTETB"/>
</dbReference>
<dbReference type="EMBL" id="CP018762">
    <property type="protein sequence ID" value="APZ33347.1"/>
    <property type="molecule type" value="Genomic_DNA"/>
</dbReference>
<feature type="transmembrane region" description="Helical" evidence="7">
    <location>
        <begin position="330"/>
        <end position="349"/>
    </location>
</feature>
<comment type="subcellular location">
    <subcellularLocation>
        <location evidence="1">Cell membrane</location>
        <topology evidence="1">Multi-pass membrane protein</topology>
    </subcellularLocation>
</comment>
<dbReference type="Gene3D" id="1.20.1720.10">
    <property type="entry name" value="Multidrug resistance protein D"/>
    <property type="match status" value="1"/>
</dbReference>
<dbReference type="InterPro" id="IPR020846">
    <property type="entry name" value="MFS_dom"/>
</dbReference>
<protein>
    <recommendedName>
        <fullName evidence="8">Major facilitator superfamily (MFS) profile domain-containing protein</fullName>
    </recommendedName>
</protein>
<evidence type="ECO:0000313" key="9">
    <source>
        <dbReference type="EMBL" id="APZ33347.1"/>
    </source>
</evidence>
<evidence type="ECO:0000256" key="4">
    <source>
        <dbReference type="ARBA" id="ARBA00022692"/>
    </source>
</evidence>
<feature type="transmembrane region" description="Helical" evidence="7">
    <location>
        <begin position="264"/>
        <end position="285"/>
    </location>
</feature>
<feature type="transmembrane region" description="Helical" evidence="7">
    <location>
        <begin position="100"/>
        <end position="122"/>
    </location>
</feature>
<dbReference type="GO" id="GO:0022857">
    <property type="term" value="F:transmembrane transporter activity"/>
    <property type="evidence" value="ECO:0007669"/>
    <property type="project" value="InterPro"/>
</dbReference>
<dbReference type="AlphaFoldDB" id="A0A1P8U5I1"/>
<feature type="transmembrane region" description="Helical" evidence="7">
    <location>
        <begin position="191"/>
        <end position="212"/>
    </location>
</feature>
<evidence type="ECO:0000256" key="2">
    <source>
        <dbReference type="ARBA" id="ARBA00022448"/>
    </source>
</evidence>
<keyword evidence="4 7" id="KW-0812">Transmembrane</keyword>
<dbReference type="InterPro" id="IPR011701">
    <property type="entry name" value="MFS"/>
</dbReference>
<feature type="transmembrane region" description="Helical" evidence="7">
    <location>
        <begin position="134"/>
        <end position="153"/>
    </location>
</feature>
<dbReference type="KEGG" id="maur:BOH66_02890"/>
<dbReference type="PROSITE" id="PS50850">
    <property type="entry name" value="MFS"/>
    <property type="match status" value="1"/>
</dbReference>
<feature type="transmembrane region" description="Helical" evidence="7">
    <location>
        <begin position="297"/>
        <end position="318"/>
    </location>
</feature>
<name>A0A1P8U5I1_9MICO</name>
<evidence type="ECO:0000256" key="6">
    <source>
        <dbReference type="ARBA" id="ARBA00023136"/>
    </source>
</evidence>
<dbReference type="GO" id="GO:0005886">
    <property type="term" value="C:plasma membrane"/>
    <property type="evidence" value="ECO:0007669"/>
    <property type="project" value="UniProtKB-SubCell"/>
</dbReference>
<evidence type="ECO:0000313" key="10">
    <source>
        <dbReference type="Proteomes" id="UP000187185"/>
    </source>
</evidence>
<evidence type="ECO:0000256" key="5">
    <source>
        <dbReference type="ARBA" id="ARBA00022989"/>
    </source>
</evidence>
<dbReference type="PANTHER" id="PTHR42718">
    <property type="entry name" value="MAJOR FACILITATOR SUPERFAMILY MULTIDRUG TRANSPORTER MFSC"/>
    <property type="match status" value="1"/>
</dbReference>
<dbReference type="Proteomes" id="UP000187185">
    <property type="component" value="Chromosome"/>
</dbReference>
<feature type="transmembrane region" description="Helical" evidence="7">
    <location>
        <begin position="46"/>
        <end position="67"/>
    </location>
</feature>
<dbReference type="RefSeq" id="WP_076689122.1">
    <property type="nucleotide sequence ID" value="NZ_CP018762.1"/>
</dbReference>
<sequence>MSIRSPRQALVLLALPALVVAMDQNVLFLALPTLTDDLGASATSQLWVSDIYGLMVAVFLIPFGVLADRVGRRRLLLAGSAVFGILSLIAVFAPSIEVLIIARALLGIAGATIAPASLGLIVTLFPDSSERARAIGLWMACFMVGIALGPSMGGVLLEHFWWGAVFLPGVLIMVAVLVTGRRMLPESEIKVGASIDVPGALLLGAAIFSLVFGLKTAVLSSATGAVAAIGGFVLTALALALFTWRSRSHERPVIPVALFTQRRFSAAVGLMTMCAVLIGGTYFYFSQYLQLAAELSPIQAGLVMIIPAVAFGIGSSVGPVLTRWITPAQALAAGLLVAAVGFAVLAFTVDQRGVLFAIVGFSLAYLGFGPGAALGTDIIVGTVPSREAGASSAISETSTELGQALGIAVLGSAGTMVYRNYLAPHVEMLEANQGHALNQGVVEALNQVPHLTSVIQAAFAHSFALVATGASLGTLLLAALALPLLRPADSPRDARDSARDHERNEV</sequence>
<reference evidence="9 10" key="1">
    <citation type="submission" date="2016-12" db="EMBL/GenBank/DDBJ databases">
        <title>Complete genome sequence of Microbacterium aurum KACC 15219.</title>
        <authorList>
            <person name="Jung Y."/>
            <person name="Shin J.-H."/>
            <person name="Lee Y.-J."/>
            <person name="Yi H."/>
            <person name="Bahn Y.-S."/>
            <person name="Kim J.F."/>
            <person name="Lee D.-W."/>
        </authorList>
    </citation>
    <scope>NUCLEOTIDE SEQUENCE [LARGE SCALE GENOMIC DNA]</scope>
    <source>
        <strain evidence="9 10">KACC 15219</strain>
    </source>
</reference>
<keyword evidence="2" id="KW-0813">Transport</keyword>
<feature type="transmembrane region" description="Helical" evidence="7">
    <location>
        <begin position="458"/>
        <end position="485"/>
    </location>
</feature>